<organism evidence="2 3">
    <name type="scientific">Shouchella hunanensis</name>
    <dbReference type="NCBI Taxonomy" id="766894"/>
    <lineage>
        <taxon>Bacteria</taxon>
        <taxon>Bacillati</taxon>
        <taxon>Bacillota</taxon>
        <taxon>Bacilli</taxon>
        <taxon>Bacillales</taxon>
        <taxon>Bacillaceae</taxon>
        <taxon>Shouchella</taxon>
    </lineage>
</organism>
<dbReference type="SUPFAM" id="SSF53067">
    <property type="entry name" value="Actin-like ATPase domain"/>
    <property type="match status" value="2"/>
</dbReference>
<dbReference type="RefSeq" id="WP_274272005.1">
    <property type="nucleotide sequence ID" value="NZ_CP117834.1"/>
</dbReference>
<proteinExistence type="predicted"/>
<dbReference type="InterPro" id="IPR052519">
    <property type="entry name" value="Euk-type_GlcNAc_Kinase"/>
</dbReference>
<dbReference type="PANTHER" id="PTHR43190:SF3">
    <property type="entry name" value="N-ACETYL-D-GLUCOSAMINE KINASE"/>
    <property type="match status" value="1"/>
</dbReference>
<evidence type="ECO:0000313" key="3">
    <source>
        <dbReference type="Proteomes" id="UP001215143"/>
    </source>
</evidence>
<dbReference type="CDD" id="cd24007">
    <property type="entry name" value="ASKHA_NBD_eukNAGK-like"/>
    <property type="match status" value="1"/>
</dbReference>
<accession>A0ABY7W3X9</accession>
<reference evidence="2 3" key="1">
    <citation type="submission" date="2023-02" db="EMBL/GenBank/DDBJ databases">
        <authorList>
            <person name="Liu G."/>
        </authorList>
    </citation>
    <scope>NUCLEOTIDE SEQUENCE [LARGE SCALE GENOMIC DNA]</scope>
    <source>
        <strain evidence="2 3">DSM 23008</strain>
    </source>
</reference>
<feature type="domain" description="ATPase BadF/BadG/BcrA/BcrD type" evidence="1">
    <location>
        <begin position="4"/>
        <end position="294"/>
    </location>
</feature>
<protein>
    <submittedName>
        <fullName evidence="2">ROK family protein</fullName>
    </submittedName>
</protein>
<evidence type="ECO:0000259" key="1">
    <source>
        <dbReference type="Pfam" id="PF01869"/>
    </source>
</evidence>
<dbReference type="EMBL" id="CP117834">
    <property type="protein sequence ID" value="WDF02294.1"/>
    <property type="molecule type" value="Genomic_DNA"/>
</dbReference>
<keyword evidence="3" id="KW-1185">Reference proteome</keyword>
<gene>
    <name evidence="2" type="ORF">PQ477_12255</name>
</gene>
<dbReference type="InterPro" id="IPR002731">
    <property type="entry name" value="ATPase_BadF"/>
</dbReference>
<dbReference type="Pfam" id="PF01869">
    <property type="entry name" value="BcrAD_BadFG"/>
    <property type="match status" value="1"/>
</dbReference>
<dbReference type="Gene3D" id="3.30.420.40">
    <property type="match status" value="2"/>
</dbReference>
<dbReference type="PANTHER" id="PTHR43190">
    <property type="entry name" value="N-ACETYL-D-GLUCOSAMINE KINASE"/>
    <property type="match status" value="1"/>
</dbReference>
<name>A0ABY7W3X9_9BACI</name>
<sequence length="321" mass="34279">MYYIGIDGGGTKTVAVLSTSKGHILAYQQTAATNPNRVGLDRCLMRLHDLLTDLKTQHPTAYANVRSIYCGVAGGSSSTYQQAIIASIRPALPEHSFITVHHDAIAALYSATLGQPGIIHISGTGSVTYAIDASGNEHRLGGWGYLLGDEGSGFAIGRSAIRAALTHKERNTPLQKLILQHFSADVIENVIPAVYQENGRDAVAQLCPFVFQAFEEGDPLAEDIIVDSANGIAIQLVSLINRINNHGDGTIVLAGGVMNQTAIVSMIKCALSKETSSWSILTPTVPPVIGALIAAIKPYEKVTKAVETNALRFLKQETDYK</sequence>
<dbReference type="Proteomes" id="UP001215143">
    <property type="component" value="Chromosome"/>
</dbReference>
<evidence type="ECO:0000313" key="2">
    <source>
        <dbReference type="EMBL" id="WDF02294.1"/>
    </source>
</evidence>
<dbReference type="InterPro" id="IPR043129">
    <property type="entry name" value="ATPase_NBD"/>
</dbReference>